<dbReference type="GO" id="GO:0050909">
    <property type="term" value="P:sensory perception of taste"/>
    <property type="evidence" value="ECO:0007669"/>
    <property type="project" value="InterPro"/>
</dbReference>
<dbReference type="AlphaFoldDB" id="A0A182NR19"/>
<dbReference type="PANTHER" id="PTHR21143:SF104">
    <property type="entry name" value="GUSTATORY RECEPTOR 8A-RELATED"/>
    <property type="match status" value="1"/>
</dbReference>
<dbReference type="GO" id="GO:0007635">
    <property type="term" value="P:chemosensory behavior"/>
    <property type="evidence" value="ECO:0007669"/>
    <property type="project" value="TreeGrafter"/>
</dbReference>
<dbReference type="GO" id="GO:0030425">
    <property type="term" value="C:dendrite"/>
    <property type="evidence" value="ECO:0007669"/>
    <property type="project" value="TreeGrafter"/>
</dbReference>
<dbReference type="GO" id="GO:0005886">
    <property type="term" value="C:plasma membrane"/>
    <property type="evidence" value="ECO:0007669"/>
    <property type="project" value="UniProtKB-SubCell"/>
</dbReference>
<evidence type="ECO:0000256" key="5">
    <source>
        <dbReference type="ARBA" id="ARBA00023136"/>
    </source>
</evidence>
<feature type="transmembrane region" description="Helical" evidence="8">
    <location>
        <begin position="184"/>
        <end position="207"/>
    </location>
</feature>
<dbReference type="PANTHER" id="PTHR21143">
    <property type="entry name" value="INVERTEBRATE GUSTATORY RECEPTOR"/>
    <property type="match status" value="1"/>
</dbReference>
<dbReference type="GO" id="GO:0008049">
    <property type="term" value="P:male courtship behavior"/>
    <property type="evidence" value="ECO:0007669"/>
    <property type="project" value="TreeGrafter"/>
</dbReference>
<reference evidence="10" key="1">
    <citation type="submission" date="2013-03" db="EMBL/GenBank/DDBJ databases">
        <title>The Genome Sequence of Anopheles dirus WRAIR2.</title>
        <authorList>
            <consortium name="The Broad Institute Genomics Platform"/>
            <person name="Neafsey D.E."/>
            <person name="Walton C."/>
            <person name="Walker B."/>
            <person name="Young S.K."/>
            <person name="Zeng Q."/>
            <person name="Gargeya S."/>
            <person name="Fitzgerald M."/>
            <person name="Haas B."/>
            <person name="Abouelleil A."/>
            <person name="Allen A.W."/>
            <person name="Alvarado L."/>
            <person name="Arachchi H.M."/>
            <person name="Berlin A.M."/>
            <person name="Chapman S.B."/>
            <person name="Gainer-Dewar J."/>
            <person name="Goldberg J."/>
            <person name="Griggs A."/>
            <person name="Gujja S."/>
            <person name="Hansen M."/>
            <person name="Howarth C."/>
            <person name="Imamovic A."/>
            <person name="Ireland A."/>
            <person name="Larimer J."/>
            <person name="McCowan C."/>
            <person name="Murphy C."/>
            <person name="Pearson M."/>
            <person name="Poon T.W."/>
            <person name="Priest M."/>
            <person name="Roberts A."/>
            <person name="Saif S."/>
            <person name="Shea T."/>
            <person name="Sisk P."/>
            <person name="Sykes S."/>
            <person name="Wortman J."/>
            <person name="Nusbaum C."/>
            <person name="Birren B."/>
        </authorList>
    </citation>
    <scope>NUCLEOTIDE SEQUENCE [LARGE SCALE GENOMIC DNA]</scope>
    <source>
        <strain evidence="10">WRAIR2</strain>
    </source>
</reference>
<comment type="similarity">
    <text evidence="8">Belongs to the insect chemoreceptor superfamily. Gustatory receptor (GR) family.</text>
</comment>
<evidence type="ECO:0000313" key="10">
    <source>
        <dbReference type="Proteomes" id="UP000075884"/>
    </source>
</evidence>
<feature type="transmembrane region" description="Helical" evidence="8">
    <location>
        <begin position="82"/>
        <end position="108"/>
    </location>
</feature>
<keyword evidence="7 8" id="KW-0807">Transducer</keyword>
<evidence type="ECO:0000256" key="4">
    <source>
        <dbReference type="ARBA" id="ARBA00022989"/>
    </source>
</evidence>
<keyword evidence="3 8" id="KW-0812">Transmembrane</keyword>
<dbReference type="Pfam" id="PF08395">
    <property type="entry name" value="7tm_7"/>
    <property type="match status" value="1"/>
</dbReference>
<evidence type="ECO:0000256" key="8">
    <source>
        <dbReference type="RuleBase" id="RU363108"/>
    </source>
</evidence>
<feature type="transmembrane region" description="Helical" evidence="8">
    <location>
        <begin position="387"/>
        <end position="410"/>
    </location>
</feature>
<feature type="transmembrane region" description="Helical" evidence="8">
    <location>
        <begin position="49"/>
        <end position="70"/>
    </location>
</feature>
<name>A0A182NR19_9DIPT</name>
<dbReference type="GO" id="GO:0007165">
    <property type="term" value="P:signal transduction"/>
    <property type="evidence" value="ECO:0007669"/>
    <property type="project" value="UniProtKB-KW"/>
</dbReference>
<feature type="transmembrane region" description="Helical" evidence="8">
    <location>
        <begin position="267"/>
        <end position="289"/>
    </location>
</feature>
<keyword evidence="5 8" id="KW-0472">Membrane</keyword>
<keyword evidence="2 8" id="KW-1003">Cell membrane</keyword>
<dbReference type="GO" id="GO:0030424">
    <property type="term" value="C:axon"/>
    <property type="evidence" value="ECO:0007669"/>
    <property type="project" value="TreeGrafter"/>
</dbReference>
<feature type="transmembrane region" description="Helical" evidence="8">
    <location>
        <begin position="295"/>
        <end position="318"/>
    </location>
</feature>
<evidence type="ECO:0000313" key="9">
    <source>
        <dbReference type="EnsemblMetazoa" id="ADIR010104-PA"/>
    </source>
</evidence>
<keyword evidence="10" id="KW-1185">Reference proteome</keyword>
<comment type="subcellular location">
    <subcellularLocation>
        <location evidence="1 8">Cell membrane</location>
        <topology evidence="1 8">Multi-pass membrane protein</topology>
    </subcellularLocation>
</comment>
<evidence type="ECO:0000256" key="3">
    <source>
        <dbReference type="ARBA" id="ARBA00022692"/>
    </source>
</evidence>
<dbReference type="EnsemblMetazoa" id="ADIR010104-RA">
    <property type="protein sequence ID" value="ADIR010104-PA"/>
    <property type="gene ID" value="ADIR010104"/>
</dbReference>
<evidence type="ECO:0000256" key="2">
    <source>
        <dbReference type="ARBA" id="ARBA00022475"/>
    </source>
</evidence>
<keyword evidence="6 8" id="KW-0675">Receptor</keyword>
<evidence type="ECO:0000256" key="1">
    <source>
        <dbReference type="ARBA" id="ARBA00004651"/>
    </source>
</evidence>
<proteinExistence type="inferred from homology"/>
<dbReference type="Proteomes" id="UP000075884">
    <property type="component" value="Unassembled WGS sequence"/>
</dbReference>
<dbReference type="STRING" id="7168.A0A182NR19"/>
<dbReference type="GO" id="GO:0043025">
    <property type="term" value="C:neuronal cell body"/>
    <property type="evidence" value="ECO:0007669"/>
    <property type="project" value="TreeGrafter"/>
</dbReference>
<feature type="transmembrane region" description="Helical" evidence="8">
    <location>
        <begin position="138"/>
        <end position="158"/>
    </location>
</feature>
<dbReference type="VEuPathDB" id="VectorBase:ADIR010104"/>
<accession>A0A182NR19</accession>
<sequence>MSPWLKYWFNIGSFFETIQPNVRVLRWCGLFPFSVSRSPAKTLRSEVKFIDIVIFTLWQSFFLQMFYAAWPRVFFEIPVSRIMTLITLMLYLLGGVNCSVSGALVLLLRKRFVRMVQLVEEADQVFDRLFGAIQHSKIHLVSVALLLGSFLVQVLLLVSDGVVGKTLINTTRVPQNNRLQAAFYYYYVIRTLHITAVTIFIAGLYGFRERLRALNEQLRVCFLEKRAPEQLPEVANEMVRRIQGLMEIYSQLCDAIRIFCTIFVWQPVIFCASLIVSAVFAVLAIGHILSNPVPIVLAITIVYTTITVLYASLFLFLVKLGNDLKKEGKQTAVLVHKAINQSSKTPAVVERLLLFSRHLQHQMPVVSCGLFCFDWTLALSVGRGSVIISALATYSVILIQFELGVPRFFINAMLHMYADGNTKDP</sequence>
<keyword evidence="4 8" id="KW-1133">Transmembrane helix</keyword>
<organism evidence="9 10">
    <name type="scientific">Anopheles dirus</name>
    <dbReference type="NCBI Taxonomy" id="7168"/>
    <lineage>
        <taxon>Eukaryota</taxon>
        <taxon>Metazoa</taxon>
        <taxon>Ecdysozoa</taxon>
        <taxon>Arthropoda</taxon>
        <taxon>Hexapoda</taxon>
        <taxon>Insecta</taxon>
        <taxon>Pterygota</taxon>
        <taxon>Neoptera</taxon>
        <taxon>Endopterygota</taxon>
        <taxon>Diptera</taxon>
        <taxon>Nematocera</taxon>
        <taxon>Culicoidea</taxon>
        <taxon>Culicidae</taxon>
        <taxon>Anophelinae</taxon>
        <taxon>Anopheles</taxon>
    </lineage>
</organism>
<reference evidence="9" key="2">
    <citation type="submission" date="2020-05" db="UniProtKB">
        <authorList>
            <consortium name="EnsemblMetazoa"/>
        </authorList>
    </citation>
    <scope>IDENTIFICATION</scope>
    <source>
        <strain evidence="9">WRAIR2</strain>
    </source>
</reference>
<dbReference type="InterPro" id="IPR013604">
    <property type="entry name" value="7TM_chemorcpt"/>
</dbReference>
<protein>
    <recommendedName>
        <fullName evidence="8">Gustatory receptor</fullName>
    </recommendedName>
</protein>
<comment type="function">
    <text evidence="8">Gustatory receptor which mediates acceptance or avoidance behavior, depending on its substrates.</text>
</comment>
<evidence type="ECO:0000256" key="6">
    <source>
        <dbReference type="ARBA" id="ARBA00023170"/>
    </source>
</evidence>
<evidence type="ECO:0000256" key="7">
    <source>
        <dbReference type="ARBA" id="ARBA00023224"/>
    </source>
</evidence>